<proteinExistence type="predicted"/>
<dbReference type="AlphaFoldDB" id="A0A6G1EEV7"/>
<sequence>MWTPLSDPSPTSALSLFSLLSRILSPVPEPAVSSRPAPWSCAVCTLVNPEHSRAREACCSTRPVEVVDAAADDDLDLGALTSASFLPLRRCSQKRGRVASLGAVEVCPDEGDGAKSREDKAAEKKLKKGLFGMLYICALFEWGISLPR</sequence>
<evidence type="ECO:0008006" key="3">
    <source>
        <dbReference type="Google" id="ProtNLM"/>
    </source>
</evidence>
<evidence type="ECO:0000313" key="2">
    <source>
        <dbReference type="Proteomes" id="UP000479710"/>
    </source>
</evidence>
<organism evidence="1 2">
    <name type="scientific">Oryza meyeriana var. granulata</name>
    <dbReference type="NCBI Taxonomy" id="110450"/>
    <lineage>
        <taxon>Eukaryota</taxon>
        <taxon>Viridiplantae</taxon>
        <taxon>Streptophyta</taxon>
        <taxon>Embryophyta</taxon>
        <taxon>Tracheophyta</taxon>
        <taxon>Spermatophyta</taxon>
        <taxon>Magnoliopsida</taxon>
        <taxon>Liliopsida</taxon>
        <taxon>Poales</taxon>
        <taxon>Poaceae</taxon>
        <taxon>BOP clade</taxon>
        <taxon>Oryzoideae</taxon>
        <taxon>Oryzeae</taxon>
        <taxon>Oryzinae</taxon>
        <taxon>Oryza</taxon>
        <taxon>Oryza meyeriana</taxon>
    </lineage>
</organism>
<dbReference type="Proteomes" id="UP000479710">
    <property type="component" value="Unassembled WGS sequence"/>
</dbReference>
<comment type="caution">
    <text evidence="1">The sequence shown here is derived from an EMBL/GenBank/DDBJ whole genome shotgun (WGS) entry which is preliminary data.</text>
</comment>
<evidence type="ECO:0000313" key="1">
    <source>
        <dbReference type="EMBL" id="KAF0923318.1"/>
    </source>
</evidence>
<accession>A0A6G1EEV7</accession>
<keyword evidence="2" id="KW-1185">Reference proteome</keyword>
<reference evidence="1 2" key="1">
    <citation type="submission" date="2019-11" db="EMBL/GenBank/DDBJ databases">
        <title>Whole genome sequence of Oryza granulata.</title>
        <authorList>
            <person name="Li W."/>
        </authorList>
    </citation>
    <scope>NUCLEOTIDE SEQUENCE [LARGE SCALE GENOMIC DNA]</scope>
    <source>
        <strain evidence="2">cv. Menghai</strain>
        <tissue evidence="1">Leaf</tissue>
    </source>
</reference>
<gene>
    <name evidence="1" type="ORF">E2562_005279</name>
</gene>
<dbReference type="Gene3D" id="2.30.30.380">
    <property type="entry name" value="Zn-finger domain of Sec23/24"/>
    <property type="match status" value="1"/>
</dbReference>
<protein>
    <recommendedName>
        <fullName evidence="3">RanBP2-type domain-containing protein</fullName>
    </recommendedName>
</protein>
<dbReference type="EMBL" id="SPHZ02000003">
    <property type="protein sequence ID" value="KAF0923318.1"/>
    <property type="molecule type" value="Genomic_DNA"/>
</dbReference>
<name>A0A6G1EEV7_9ORYZ</name>